<evidence type="ECO:0000313" key="1">
    <source>
        <dbReference type="EMBL" id="EJX10299.1"/>
    </source>
</evidence>
<comment type="caution">
    <text evidence="1">The sequence shown here is derived from an EMBL/GenBank/DDBJ whole genome shotgun (WGS) entry which is preliminary data.</text>
</comment>
<protein>
    <submittedName>
        <fullName evidence="1">Nitroreductase family protein</fullName>
    </submittedName>
</protein>
<dbReference type="InterPro" id="IPR000415">
    <property type="entry name" value="Nitroreductase-like"/>
</dbReference>
<dbReference type="SUPFAM" id="SSF55469">
    <property type="entry name" value="FMN-dependent nitroreductase-like"/>
    <property type="match status" value="1"/>
</dbReference>
<dbReference type="EMBL" id="AMCI01000213">
    <property type="protein sequence ID" value="EJX10299.1"/>
    <property type="molecule type" value="Genomic_DNA"/>
</dbReference>
<accession>J9GR11</accession>
<name>J9GR11_9ZZZZ</name>
<organism evidence="1">
    <name type="scientific">gut metagenome</name>
    <dbReference type="NCBI Taxonomy" id="749906"/>
    <lineage>
        <taxon>unclassified sequences</taxon>
        <taxon>metagenomes</taxon>
        <taxon>organismal metagenomes</taxon>
    </lineage>
</organism>
<reference evidence="1" key="1">
    <citation type="journal article" date="2012" name="PLoS ONE">
        <title>Gene sets for utilization of primary and secondary nutrition supplies in the distal gut of endangered iberian lynx.</title>
        <authorList>
            <person name="Alcaide M."/>
            <person name="Messina E."/>
            <person name="Richter M."/>
            <person name="Bargiela R."/>
            <person name="Peplies J."/>
            <person name="Huws S.A."/>
            <person name="Newbold C.J."/>
            <person name="Golyshin P.N."/>
            <person name="Simon M.A."/>
            <person name="Lopez G."/>
            <person name="Yakimov M.M."/>
            <person name="Ferrer M."/>
        </authorList>
    </citation>
    <scope>NUCLEOTIDE SEQUENCE</scope>
</reference>
<sequence>MWTGVHPYENRVQAVRTALQLPDYIVPLNLIPIGHPKGDPKPKDKYNADNIHFNGW</sequence>
<proteinExistence type="predicted"/>
<gene>
    <name evidence="1" type="ORF">EVA_01542</name>
</gene>
<dbReference type="GO" id="GO:0016491">
    <property type="term" value="F:oxidoreductase activity"/>
    <property type="evidence" value="ECO:0007669"/>
    <property type="project" value="InterPro"/>
</dbReference>
<dbReference type="Gene3D" id="3.40.109.10">
    <property type="entry name" value="NADH Oxidase"/>
    <property type="match status" value="1"/>
</dbReference>
<dbReference type="AlphaFoldDB" id="J9GR11"/>